<proteinExistence type="predicted"/>
<dbReference type="PANTHER" id="PTHR33055">
    <property type="entry name" value="TRANSPOSASE FOR INSERTION SEQUENCE ELEMENT IS1111A"/>
    <property type="match status" value="1"/>
</dbReference>
<dbReference type="NCBIfam" id="NF033542">
    <property type="entry name" value="transpos_IS110"/>
    <property type="match status" value="1"/>
</dbReference>
<dbReference type="InterPro" id="IPR002525">
    <property type="entry name" value="Transp_IS110-like_N"/>
</dbReference>
<organism evidence="3 4">
    <name type="scientific">Kribbibacterium absianum</name>
    <dbReference type="NCBI Taxonomy" id="3044210"/>
    <lineage>
        <taxon>Bacteria</taxon>
        <taxon>Bacillati</taxon>
        <taxon>Actinomycetota</taxon>
        <taxon>Coriobacteriia</taxon>
        <taxon>Coriobacteriales</taxon>
        <taxon>Kribbibacteriaceae</taxon>
        <taxon>Kribbibacterium</taxon>
    </lineage>
</organism>
<evidence type="ECO:0000313" key="4">
    <source>
        <dbReference type="Proteomes" id="UP001431693"/>
    </source>
</evidence>
<evidence type="ECO:0000259" key="1">
    <source>
        <dbReference type="Pfam" id="PF01548"/>
    </source>
</evidence>
<evidence type="ECO:0000259" key="2">
    <source>
        <dbReference type="Pfam" id="PF02371"/>
    </source>
</evidence>
<comment type="caution">
    <text evidence="3">The sequence shown here is derived from an EMBL/GenBank/DDBJ whole genome shotgun (WGS) entry which is preliminary data.</text>
</comment>
<sequence length="398" mass="43243">MLHVGIDIAKHDHWVGAVGDDGRRAARPTPFRNSREGFGELVAHIEGLGGDPASVQVGMEATGHCWPACFRALREAGYEAAAIDPMQTNAVRRLRNLGKVKTDAVDCELVAETVRIGAFEPSRLADDDLLSLRQLVRLRQSMCESASDLKRQLLCVLDQVFPEYAALFSDPFGESSLALLRRWGTPDALARARESTLAAELRRASHGRLGEERARQVREAAKGTCGVKLALGSFSLEVSMLVAQLDFISGQCDELEGRIGALLREIEPLVLTVPGVGVLTGAQIVAEVGDVSRFRNAKALVSYAGLNPSVSQSGRFEGSDAHITKQGSPYLRRALYLVAMSSLRVPGPFRDFYDKKRSEGKRHREALVATARKAAAVVYAVLRNQEPYDGSRVGARPA</sequence>
<gene>
    <name evidence="3" type="ORF">QJ043_03775</name>
</gene>
<dbReference type="Pfam" id="PF01548">
    <property type="entry name" value="DEDD_Tnp_IS110"/>
    <property type="match status" value="1"/>
</dbReference>
<dbReference type="InterPro" id="IPR003346">
    <property type="entry name" value="Transposase_20"/>
</dbReference>
<name>A0ABT6ZJG3_9ACTN</name>
<accession>A0ABT6ZJG3</accession>
<reference evidence="3" key="1">
    <citation type="submission" date="2023-05" db="EMBL/GenBank/DDBJ databases">
        <title>[olsenella] sp. nov., isolated from a pig farm feces dump.</title>
        <authorList>
            <person name="Chang Y.-H."/>
        </authorList>
    </citation>
    <scope>NUCLEOTIDE SEQUENCE</scope>
    <source>
        <strain evidence="3">YH-ols2217</strain>
    </source>
</reference>
<feature type="domain" description="Transposase IS116/IS110/IS902 C-terminal" evidence="2">
    <location>
        <begin position="269"/>
        <end position="353"/>
    </location>
</feature>
<evidence type="ECO:0000313" key="3">
    <source>
        <dbReference type="EMBL" id="MDJ1129202.1"/>
    </source>
</evidence>
<dbReference type="EMBL" id="JASJEX010000002">
    <property type="protein sequence ID" value="MDJ1129202.1"/>
    <property type="molecule type" value="Genomic_DNA"/>
</dbReference>
<protein>
    <submittedName>
        <fullName evidence="3">IS110 family transposase</fullName>
    </submittedName>
</protein>
<dbReference type="Proteomes" id="UP001431693">
    <property type="component" value="Unassembled WGS sequence"/>
</dbReference>
<dbReference type="InterPro" id="IPR047650">
    <property type="entry name" value="Transpos_IS110"/>
</dbReference>
<dbReference type="Pfam" id="PF02371">
    <property type="entry name" value="Transposase_20"/>
    <property type="match status" value="1"/>
</dbReference>
<feature type="domain" description="Transposase IS110-like N-terminal" evidence="1">
    <location>
        <begin position="4"/>
        <end position="162"/>
    </location>
</feature>
<keyword evidence="4" id="KW-1185">Reference proteome</keyword>
<dbReference type="RefSeq" id="WP_283713987.1">
    <property type="nucleotide sequence ID" value="NZ_JASJEW010000008.1"/>
</dbReference>